<evidence type="ECO:0000259" key="2">
    <source>
        <dbReference type="Pfam" id="PF00535"/>
    </source>
</evidence>
<dbReference type="Pfam" id="PF00535">
    <property type="entry name" value="Glycos_transf_2"/>
    <property type="match status" value="1"/>
</dbReference>
<dbReference type="InterPro" id="IPR029044">
    <property type="entry name" value="Nucleotide-diphossugar_trans"/>
</dbReference>
<evidence type="ECO:0000313" key="3">
    <source>
        <dbReference type="EMBL" id="RZT99104.1"/>
    </source>
</evidence>
<name>A0A4Q7VS07_9BURK</name>
<reference evidence="3 4" key="1">
    <citation type="submission" date="2019-02" db="EMBL/GenBank/DDBJ databases">
        <title>Genomic Encyclopedia of Type Strains, Phase IV (KMG-IV): sequencing the most valuable type-strain genomes for metagenomic binning, comparative biology and taxonomic classification.</title>
        <authorList>
            <person name="Goeker M."/>
        </authorList>
    </citation>
    <scope>NUCLEOTIDE SEQUENCE [LARGE SCALE GENOMIC DNA]</scope>
    <source>
        <strain evidence="3 4">DSM 23814</strain>
    </source>
</reference>
<dbReference type="PANTHER" id="PTHR12526:SF637">
    <property type="entry name" value="GLYCOSYLTRANSFERASE EPSF-RELATED"/>
    <property type="match status" value="1"/>
</dbReference>
<dbReference type="Proteomes" id="UP000293398">
    <property type="component" value="Unassembled WGS sequence"/>
</dbReference>
<dbReference type="OrthoDB" id="9798249at2"/>
<proteinExistence type="predicted"/>
<comment type="caution">
    <text evidence="3">The sequence shown here is derived from an EMBL/GenBank/DDBJ whole genome shotgun (WGS) entry which is preliminary data.</text>
</comment>
<dbReference type="CDD" id="cd00761">
    <property type="entry name" value="Glyco_tranf_GTA_type"/>
    <property type="match status" value="1"/>
</dbReference>
<evidence type="ECO:0000259" key="1">
    <source>
        <dbReference type="Pfam" id="PF00534"/>
    </source>
</evidence>
<feature type="domain" description="Glycosyl transferase family 1" evidence="1">
    <location>
        <begin position="513"/>
        <end position="648"/>
    </location>
</feature>
<dbReference type="GO" id="GO:0016757">
    <property type="term" value="F:glycosyltransferase activity"/>
    <property type="evidence" value="ECO:0007669"/>
    <property type="project" value="InterPro"/>
</dbReference>
<dbReference type="SUPFAM" id="SSF53756">
    <property type="entry name" value="UDP-Glycosyltransferase/glycogen phosphorylase"/>
    <property type="match status" value="1"/>
</dbReference>
<dbReference type="Gene3D" id="3.90.550.10">
    <property type="entry name" value="Spore Coat Polysaccharide Biosynthesis Protein SpsA, Chain A"/>
    <property type="match status" value="1"/>
</dbReference>
<dbReference type="CDD" id="cd03801">
    <property type="entry name" value="GT4_PimA-like"/>
    <property type="match status" value="1"/>
</dbReference>
<dbReference type="Pfam" id="PF00534">
    <property type="entry name" value="Glycos_transf_1"/>
    <property type="match status" value="1"/>
</dbReference>
<dbReference type="SUPFAM" id="SSF53448">
    <property type="entry name" value="Nucleotide-diphospho-sugar transferases"/>
    <property type="match status" value="1"/>
</dbReference>
<dbReference type="PANTHER" id="PTHR12526">
    <property type="entry name" value="GLYCOSYLTRANSFERASE"/>
    <property type="match status" value="1"/>
</dbReference>
<accession>A0A4Q7VS07</accession>
<dbReference type="EMBL" id="SHKO01000001">
    <property type="protein sequence ID" value="RZT99104.1"/>
    <property type="molecule type" value="Genomic_DNA"/>
</dbReference>
<dbReference type="AlphaFoldDB" id="A0A4Q7VS07"/>
<evidence type="ECO:0000313" key="4">
    <source>
        <dbReference type="Proteomes" id="UP000293398"/>
    </source>
</evidence>
<organism evidence="3 4">
    <name type="scientific">Advenella incenata</name>
    <dbReference type="NCBI Taxonomy" id="267800"/>
    <lineage>
        <taxon>Bacteria</taxon>
        <taxon>Pseudomonadati</taxon>
        <taxon>Pseudomonadota</taxon>
        <taxon>Betaproteobacteria</taxon>
        <taxon>Burkholderiales</taxon>
        <taxon>Alcaligenaceae</taxon>
    </lineage>
</organism>
<dbReference type="InterPro" id="IPR001296">
    <property type="entry name" value="Glyco_trans_1"/>
</dbReference>
<protein>
    <submittedName>
        <fullName evidence="3">Glycosyltransferase involved in cell wall biosynthesis</fullName>
    </submittedName>
</protein>
<dbReference type="InterPro" id="IPR001173">
    <property type="entry name" value="Glyco_trans_2-like"/>
</dbReference>
<dbReference type="RefSeq" id="WP_128396089.1">
    <property type="nucleotide sequence ID" value="NZ_SHKO01000001.1"/>
</dbReference>
<sequence length="694" mass="78498">MTIDYSIVLNLHNEAPYLKRTLRSLAQAAEFARHKGLTSELVLVLDSADDATRKWVEKADYSEFDSYKVLHVSNRSLGLSRNDGIAAAGGEYITTADADDLVSYNFFVQMHQALLEHGPDTIICPEHVCSFGDRTYWGQYTSSEDVTNIMLFGANSYVSRIGCHRSVFENLQFIDARGGMKAFEDWHFNCEAVAAGYRFDVASDTILFYRQRRNSIMTTSHGRIIPFSRLFIPSVFVQRCADDYHRIGGRKWFDGFNSERMRERLLASEVILEAFAAANYIEPKIDLELVRRLNVGSSKGGPLSPGCAYYEAVKDLDDTQFTDVVLFPFVSRGGGEKYILDVVKALLKLDPSKRILILSGEKYEEHALHLLPEQCTFIDLYAICSRWQLSDIHIITLRIIQAVAGASMLHIKSCPYAFTFFERFSAELTNQAVFYYFSNAVYPDRGVNFTDGSSLYFISEFAPNLSHIVSDQPASIRYAEQRLDIDGLKRETLFAKCASSLRLDSLKPFSPVKRLLWASRLDYEKRPDLIPSIAARLFEYDPDIMLDVYGQSVFVENSNQLATIPNVTYRGGFARFAELNASQYDALVYTSRFDGLPNILLEAMADGLLVIAPNVGGIGEIVYRDETGLLIDNDFDDAAMADRYLDAIQKLYDDSIDIDQLRKGALSLVLERHSEQTYMKRVKEIFHLADGSHE</sequence>
<gene>
    <name evidence="3" type="ORF">EV681_0886</name>
</gene>
<dbReference type="Gene3D" id="3.40.50.2000">
    <property type="entry name" value="Glycogen Phosphorylase B"/>
    <property type="match status" value="1"/>
</dbReference>
<feature type="domain" description="Glycosyltransferase 2-like" evidence="2">
    <location>
        <begin position="6"/>
        <end position="147"/>
    </location>
</feature>
<keyword evidence="3" id="KW-0808">Transferase</keyword>
<keyword evidence="4" id="KW-1185">Reference proteome</keyword>